<evidence type="ECO:0000313" key="2">
    <source>
        <dbReference type="Proteomes" id="UP000564496"/>
    </source>
</evidence>
<proteinExistence type="predicted"/>
<dbReference type="RefSeq" id="WP_179660997.1">
    <property type="nucleotide sequence ID" value="NZ_JACBZR010000001.1"/>
</dbReference>
<name>A0A7Z0DSB2_9ACTN</name>
<dbReference type="EMBL" id="JACBZR010000001">
    <property type="protein sequence ID" value="NYI80849.1"/>
    <property type="molecule type" value="Genomic_DNA"/>
</dbReference>
<sequence>MVDEELFEAWLDEELDLDAAWDGLAPGPTVDEVMARLSTTPSWFLDDGVDIVALAGDVLDESGGPVIASARRAVATSKVVAQQGVAVVLWLVSSQELAGRLSTDLRVDRLDRALLAMSLRLAAVVEPQRWVEEAERREEAARTLLLWCGQCPGGESEQNARAILSRLDSAARAEALERARRDRKHRSEIRRRLEEARAREAATRYSPE</sequence>
<evidence type="ECO:0000313" key="1">
    <source>
        <dbReference type="EMBL" id="NYI80849.1"/>
    </source>
</evidence>
<gene>
    <name evidence="1" type="ORF">BJ988_005497</name>
</gene>
<protein>
    <submittedName>
        <fullName evidence="1">Uncharacterized protein</fullName>
    </submittedName>
</protein>
<comment type="caution">
    <text evidence="1">The sequence shown here is derived from an EMBL/GenBank/DDBJ whole genome shotgun (WGS) entry which is preliminary data.</text>
</comment>
<dbReference type="Proteomes" id="UP000564496">
    <property type="component" value="Unassembled WGS sequence"/>
</dbReference>
<accession>A0A7Z0DSB2</accession>
<organism evidence="1 2">
    <name type="scientific">Nocardioides panzhihuensis</name>
    <dbReference type="NCBI Taxonomy" id="860243"/>
    <lineage>
        <taxon>Bacteria</taxon>
        <taxon>Bacillati</taxon>
        <taxon>Actinomycetota</taxon>
        <taxon>Actinomycetes</taxon>
        <taxon>Propionibacteriales</taxon>
        <taxon>Nocardioidaceae</taxon>
        <taxon>Nocardioides</taxon>
    </lineage>
</organism>
<keyword evidence="2" id="KW-1185">Reference proteome</keyword>
<reference evidence="1 2" key="1">
    <citation type="submission" date="2020-07" db="EMBL/GenBank/DDBJ databases">
        <title>Sequencing the genomes of 1000 actinobacteria strains.</title>
        <authorList>
            <person name="Klenk H.-P."/>
        </authorList>
    </citation>
    <scope>NUCLEOTIDE SEQUENCE [LARGE SCALE GENOMIC DNA]</scope>
    <source>
        <strain evidence="1 2">DSM 26487</strain>
    </source>
</reference>
<dbReference type="AlphaFoldDB" id="A0A7Z0DSB2"/>